<sequence>MSSRIRSIAILELLTGHPWGLKMPEIASKLAIPLPATTRVLSSLVASGYILGSLSGKEGAFRLSPKLPALGLAFLGATGVTDLVQPILDDLAKKTGELVRLAIISGEKLTWVAESQGARSGLLYNPEAGKDVYLPASANGQAWLCCLSDDQIRRMMEHEDFARPDVGPGAPRTIDALLDAISCARERGFASVRDSYTIGTSAMAVAIVRQPGNVPIGTLSVAGPAMRLNESRMREVFPWLSASARELAASSASSPLFSMI</sequence>
<dbReference type="InterPro" id="IPR029016">
    <property type="entry name" value="GAF-like_dom_sf"/>
</dbReference>
<dbReference type="Gene3D" id="1.10.10.10">
    <property type="entry name" value="Winged helix-like DNA-binding domain superfamily/Winged helix DNA-binding domain"/>
    <property type="match status" value="1"/>
</dbReference>
<gene>
    <name evidence="5" type="ORF">Q9315_21745</name>
</gene>
<dbReference type="PANTHER" id="PTHR30136">
    <property type="entry name" value="HELIX-TURN-HELIX TRANSCRIPTIONAL REGULATOR, ICLR FAMILY"/>
    <property type="match status" value="1"/>
</dbReference>
<dbReference type="PANTHER" id="PTHR30136:SF35">
    <property type="entry name" value="HTH-TYPE TRANSCRIPTIONAL REGULATOR RV1719"/>
    <property type="match status" value="1"/>
</dbReference>
<protein>
    <submittedName>
        <fullName evidence="5">IclR family transcriptional regulator</fullName>
    </submittedName>
</protein>
<dbReference type="RefSeq" id="WP_247221628.1">
    <property type="nucleotide sequence ID" value="NZ_CP081988.1"/>
</dbReference>
<keyword evidence="5" id="KW-0614">Plasmid</keyword>
<keyword evidence="6" id="KW-1185">Reference proteome</keyword>
<keyword evidence="3" id="KW-0804">Transcription</keyword>
<feature type="domain" description="IclR-ED" evidence="4">
    <location>
        <begin position="66"/>
        <end position="253"/>
    </location>
</feature>
<dbReference type="EMBL" id="CP132315">
    <property type="protein sequence ID" value="WLS04816.1"/>
    <property type="molecule type" value="Genomic_DNA"/>
</dbReference>
<keyword evidence="1" id="KW-0805">Transcription regulation</keyword>
<dbReference type="InterPro" id="IPR014757">
    <property type="entry name" value="Tscrpt_reg_IclR_C"/>
</dbReference>
<dbReference type="Pfam" id="PF09339">
    <property type="entry name" value="HTH_IclR"/>
    <property type="match status" value="1"/>
</dbReference>
<evidence type="ECO:0000313" key="6">
    <source>
        <dbReference type="Proteomes" id="UP001225788"/>
    </source>
</evidence>
<reference evidence="5 6" key="1">
    <citation type="submission" date="2023-08" db="EMBL/GenBank/DDBJ databases">
        <title>Pathogen: clinical or host-associated sample.</title>
        <authorList>
            <person name="Hergert J."/>
            <person name="Casey R."/>
            <person name="Wagner J."/>
            <person name="Young E.L."/>
            <person name="Oakeson K.F."/>
        </authorList>
    </citation>
    <scope>NUCLEOTIDE SEQUENCE [LARGE SCALE GENOMIC DNA]</scope>
    <source>
        <strain evidence="5 6">UPHL-collab-2</strain>
        <plasmid evidence="5 6">unnamed1</plasmid>
    </source>
</reference>
<organism evidence="5 6">
    <name type="scientific">Shinella oryzae</name>
    <dbReference type="NCBI Taxonomy" id="2871820"/>
    <lineage>
        <taxon>Bacteria</taxon>
        <taxon>Pseudomonadati</taxon>
        <taxon>Pseudomonadota</taxon>
        <taxon>Alphaproteobacteria</taxon>
        <taxon>Hyphomicrobiales</taxon>
        <taxon>Rhizobiaceae</taxon>
        <taxon>Shinella</taxon>
    </lineage>
</organism>
<dbReference type="SUPFAM" id="SSF46785">
    <property type="entry name" value="Winged helix' DNA-binding domain"/>
    <property type="match status" value="1"/>
</dbReference>
<dbReference type="InterPro" id="IPR036388">
    <property type="entry name" value="WH-like_DNA-bd_sf"/>
</dbReference>
<evidence type="ECO:0000256" key="2">
    <source>
        <dbReference type="ARBA" id="ARBA00023125"/>
    </source>
</evidence>
<dbReference type="SMART" id="SM00346">
    <property type="entry name" value="HTH_ICLR"/>
    <property type="match status" value="1"/>
</dbReference>
<evidence type="ECO:0000313" key="5">
    <source>
        <dbReference type="EMBL" id="WLS04816.1"/>
    </source>
</evidence>
<accession>A0ABY9KB10</accession>
<dbReference type="InterPro" id="IPR005471">
    <property type="entry name" value="Tscrpt_reg_IclR_N"/>
</dbReference>
<evidence type="ECO:0000256" key="1">
    <source>
        <dbReference type="ARBA" id="ARBA00023015"/>
    </source>
</evidence>
<dbReference type="Pfam" id="PF01614">
    <property type="entry name" value="IclR_C"/>
    <property type="match status" value="1"/>
</dbReference>
<evidence type="ECO:0000256" key="3">
    <source>
        <dbReference type="ARBA" id="ARBA00023163"/>
    </source>
</evidence>
<name>A0ABY9KB10_9HYPH</name>
<proteinExistence type="predicted"/>
<dbReference type="InterPro" id="IPR036390">
    <property type="entry name" value="WH_DNA-bd_sf"/>
</dbReference>
<dbReference type="SUPFAM" id="SSF55781">
    <property type="entry name" value="GAF domain-like"/>
    <property type="match status" value="1"/>
</dbReference>
<dbReference type="PROSITE" id="PS51078">
    <property type="entry name" value="ICLR_ED"/>
    <property type="match status" value="1"/>
</dbReference>
<dbReference type="Proteomes" id="UP001225788">
    <property type="component" value="Plasmid unnamed1"/>
</dbReference>
<dbReference type="Gene3D" id="3.30.450.40">
    <property type="match status" value="1"/>
</dbReference>
<evidence type="ECO:0000259" key="4">
    <source>
        <dbReference type="PROSITE" id="PS51078"/>
    </source>
</evidence>
<geneLocation type="plasmid" evidence="5 6">
    <name>unnamed1</name>
</geneLocation>
<dbReference type="InterPro" id="IPR050707">
    <property type="entry name" value="HTH_MetabolicPath_Reg"/>
</dbReference>
<keyword evidence="2" id="KW-0238">DNA-binding</keyword>